<gene>
    <name evidence="11" type="ORF">ABENE_05450</name>
</gene>
<evidence type="ECO:0000256" key="2">
    <source>
        <dbReference type="ARBA" id="ARBA00022519"/>
    </source>
</evidence>
<keyword evidence="7" id="KW-1133">Transmembrane helix</keyword>
<dbReference type="InterPro" id="IPR004089">
    <property type="entry name" value="MCPsignal_dom"/>
</dbReference>
<dbReference type="GO" id="GO:0005886">
    <property type="term" value="C:plasma membrane"/>
    <property type="evidence" value="ECO:0007669"/>
    <property type="project" value="UniProtKB-SubCell"/>
</dbReference>
<evidence type="ECO:0000259" key="8">
    <source>
        <dbReference type="PROSITE" id="PS50111"/>
    </source>
</evidence>
<evidence type="ECO:0000256" key="3">
    <source>
        <dbReference type="ARBA" id="ARBA00023224"/>
    </source>
</evidence>
<dbReference type="Pfam" id="PF00015">
    <property type="entry name" value="MCPsignal"/>
    <property type="match status" value="1"/>
</dbReference>
<feature type="domain" description="HAMP" evidence="10">
    <location>
        <begin position="207"/>
        <end position="260"/>
    </location>
</feature>
<dbReference type="CDD" id="cd06225">
    <property type="entry name" value="HAMP"/>
    <property type="match status" value="1"/>
</dbReference>
<dbReference type="RefSeq" id="WP_018081791.1">
    <property type="nucleotide sequence ID" value="NZ_AQWM01000007.1"/>
</dbReference>
<dbReference type="OrthoDB" id="3378718at2"/>
<comment type="caution">
    <text evidence="11">The sequence shown here is derived from an EMBL/GenBank/DDBJ whole genome shotgun (WGS) entry which is preliminary data.</text>
</comment>
<dbReference type="InterPro" id="IPR003660">
    <property type="entry name" value="HAMP_dom"/>
</dbReference>
<dbReference type="SMART" id="SM00283">
    <property type="entry name" value="MA"/>
    <property type="match status" value="1"/>
</dbReference>
<keyword evidence="2" id="KW-0997">Cell inner membrane</keyword>
<feature type="domain" description="Methyl-accepting transducer" evidence="8">
    <location>
        <begin position="303"/>
        <end position="539"/>
    </location>
</feature>
<keyword evidence="7" id="KW-0812">Transmembrane</keyword>
<evidence type="ECO:0000259" key="9">
    <source>
        <dbReference type="PROSITE" id="PS50192"/>
    </source>
</evidence>
<evidence type="ECO:0000256" key="7">
    <source>
        <dbReference type="SAM" id="Phobius"/>
    </source>
</evidence>
<name>V4RRG3_9CAUL</name>
<dbReference type="STRING" id="1121022.GCA_000376105_02127"/>
<dbReference type="PATRIC" id="fig|1121022.4.peg.1084"/>
<dbReference type="Gene3D" id="6.10.340.10">
    <property type="match status" value="1"/>
</dbReference>
<keyword evidence="2" id="KW-1003">Cell membrane</keyword>
<keyword evidence="7" id="KW-0472">Membrane</keyword>
<dbReference type="AlphaFoldDB" id="V4RRG3"/>
<feature type="compositionally biased region" description="Low complexity" evidence="6">
    <location>
        <begin position="325"/>
        <end position="341"/>
    </location>
</feature>
<evidence type="ECO:0000256" key="1">
    <source>
        <dbReference type="ARBA" id="ARBA00004429"/>
    </source>
</evidence>
<dbReference type="eggNOG" id="COG0840">
    <property type="taxonomic scope" value="Bacteria"/>
</dbReference>
<dbReference type="PROSITE" id="PS50111">
    <property type="entry name" value="CHEMOTAXIS_TRANSDUC_2"/>
    <property type="match status" value="1"/>
</dbReference>
<accession>V4RRG3</accession>
<feature type="transmembrane region" description="Helical" evidence="7">
    <location>
        <begin position="183"/>
        <end position="205"/>
    </location>
</feature>
<dbReference type="GO" id="GO:0007165">
    <property type="term" value="P:signal transduction"/>
    <property type="evidence" value="ECO:0007669"/>
    <property type="project" value="UniProtKB-KW"/>
</dbReference>
<dbReference type="Proteomes" id="UP000017837">
    <property type="component" value="Unassembled WGS sequence"/>
</dbReference>
<dbReference type="PANTHER" id="PTHR32089:SF112">
    <property type="entry name" value="LYSOZYME-LIKE PROTEIN-RELATED"/>
    <property type="match status" value="1"/>
</dbReference>
<organism evidence="11 12">
    <name type="scientific">Asticcacaulis benevestitus DSM 16100 = ATCC BAA-896</name>
    <dbReference type="NCBI Taxonomy" id="1121022"/>
    <lineage>
        <taxon>Bacteria</taxon>
        <taxon>Pseudomonadati</taxon>
        <taxon>Pseudomonadota</taxon>
        <taxon>Alphaproteobacteria</taxon>
        <taxon>Caulobacterales</taxon>
        <taxon>Caulobacteraceae</taxon>
        <taxon>Asticcacaulis</taxon>
    </lineage>
</organism>
<dbReference type="SUPFAM" id="SSF58104">
    <property type="entry name" value="Methyl-accepting chemotaxis protein (MCP) signaling domain"/>
    <property type="match status" value="1"/>
</dbReference>
<keyword evidence="3 5" id="KW-0807">Transducer</keyword>
<dbReference type="InterPro" id="IPR000727">
    <property type="entry name" value="T_SNARE_dom"/>
</dbReference>
<evidence type="ECO:0000256" key="6">
    <source>
        <dbReference type="SAM" id="MobiDB-lite"/>
    </source>
</evidence>
<dbReference type="SMART" id="SM00304">
    <property type="entry name" value="HAMP"/>
    <property type="match status" value="1"/>
</dbReference>
<reference evidence="11 12" key="1">
    <citation type="journal article" date="2014" name="Nature">
        <title>Sequential evolution of bacterial morphology by co-option of a developmental regulator.</title>
        <authorList>
            <person name="Jiang C."/>
            <person name="Brown P.J."/>
            <person name="Ducret A."/>
            <person name="Brun Y.V."/>
        </authorList>
    </citation>
    <scope>NUCLEOTIDE SEQUENCE [LARGE SCALE GENOMIC DNA]</scope>
    <source>
        <strain evidence="11 12">DSM 16100</strain>
    </source>
</reference>
<feature type="transmembrane region" description="Helical" evidence="7">
    <location>
        <begin position="6"/>
        <end position="28"/>
    </location>
</feature>
<evidence type="ECO:0000313" key="12">
    <source>
        <dbReference type="Proteomes" id="UP000017837"/>
    </source>
</evidence>
<dbReference type="PROSITE" id="PS50885">
    <property type="entry name" value="HAMP"/>
    <property type="match status" value="1"/>
</dbReference>
<evidence type="ECO:0000259" key="10">
    <source>
        <dbReference type="PROSITE" id="PS50885"/>
    </source>
</evidence>
<feature type="domain" description="T-SNARE coiled-coil homology" evidence="9">
    <location>
        <begin position="455"/>
        <end position="517"/>
    </location>
</feature>
<dbReference type="EMBL" id="AWGB01000007">
    <property type="protein sequence ID" value="ESQ93768.1"/>
    <property type="molecule type" value="Genomic_DNA"/>
</dbReference>
<evidence type="ECO:0000313" key="11">
    <source>
        <dbReference type="EMBL" id="ESQ93768.1"/>
    </source>
</evidence>
<dbReference type="PROSITE" id="PS50192">
    <property type="entry name" value="T_SNARE"/>
    <property type="match status" value="1"/>
</dbReference>
<dbReference type="Pfam" id="PF00672">
    <property type="entry name" value="HAMP"/>
    <property type="match status" value="1"/>
</dbReference>
<proteinExistence type="inferred from homology"/>
<feature type="region of interest" description="Disordered" evidence="6">
    <location>
        <begin position="318"/>
        <end position="344"/>
    </location>
</feature>
<dbReference type="PANTHER" id="PTHR32089">
    <property type="entry name" value="METHYL-ACCEPTING CHEMOTAXIS PROTEIN MCPB"/>
    <property type="match status" value="1"/>
</dbReference>
<sequence>MKLSIGHKLFAASLIFVVAMGGFILGAWSSLEHLRKLQDGGMTLVRTSASAQQLAGQGAALYQIIADGEINHHLDQTRTDWAAEKKHTEALFTYLRNELTNADEKALLDKAYSAYKIYVDDFEQRMLPALEANTEMTQDIRDLDGVVDEACVKMVEPLAALAKLASDKATASDAQFDSLSKQILIIGTMIGVLALLAGSVINFLVVRHISQPLKTLSNMLHKLVSGDTVASVPYEQRRDEVGEIAHAVSAFRDNIEAVKRLENEQVAVRAKLERDNENALQVLTSAETFERQIKAVAARVGQTSQALNTAAVSLDHAAREADQRSASMASSTSQSSSNMQTVASATEELAASINEISRQVEETTVMTQAATEQARRTTQTVDNLSHAAAKIGEVVALIQDIAAQTNLLALNATIEAARAGAAGAGFAVVAGEVKNLSAQTSRATNEIRDHISSMQVVTEETVEAIRSISHTIERINGVTTSIAAGVSQQSAATADIANNVAQVASGADTINADLVQVSRASQITTETSAQVLEGAGSLGEQVKAMSEEVDTFLGLIRVAA</sequence>
<evidence type="ECO:0000256" key="5">
    <source>
        <dbReference type="PROSITE-ProRule" id="PRU00284"/>
    </source>
</evidence>
<evidence type="ECO:0000256" key="4">
    <source>
        <dbReference type="ARBA" id="ARBA00029447"/>
    </source>
</evidence>
<dbReference type="Gene3D" id="1.10.287.950">
    <property type="entry name" value="Methyl-accepting chemotaxis protein"/>
    <property type="match status" value="1"/>
</dbReference>
<comment type="subcellular location">
    <subcellularLocation>
        <location evidence="1">Cell inner membrane</location>
        <topology evidence="1">Multi-pass membrane protein</topology>
    </subcellularLocation>
</comment>
<keyword evidence="12" id="KW-1185">Reference proteome</keyword>
<comment type="similarity">
    <text evidence="4">Belongs to the methyl-accepting chemotaxis (MCP) protein family.</text>
</comment>
<evidence type="ECO:0008006" key="13">
    <source>
        <dbReference type="Google" id="ProtNLM"/>
    </source>
</evidence>
<protein>
    <recommendedName>
        <fullName evidence="13">Methyl-accepting chemotaxis protein</fullName>
    </recommendedName>
</protein>